<evidence type="ECO:0000256" key="2">
    <source>
        <dbReference type="ARBA" id="ARBA00010400"/>
    </source>
</evidence>
<dbReference type="Proteomes" id="UP000437068">
    <property type="component" value="Unassembled WGS sequence"/>
</dbReference>
<evidence type="ECO:0000256" key="4">
    <source>
        <dbReference type="ARBA" id="ARBA00022729"/>
    </source>
</evidence>
<evidence type="ECO:0000256" key="3">
    <source>
        <dbReference type="ARBA" id="ARBA00022525"/>
    </source>
</evidence>
<keyword evidence="4" id="KW-0732">Signal</keyword>
<comment type="subcellular location">
    <subcellularLocation>
        <location evidence="1 5">Secreted</location>
    </subcellularLocation>
</comment>
<proteinExistence type="inferred from homology"/>
<dbReference type="Pfam" id="PF16810">
    <property type="entry name" value="RXLR"/>
    <property type="match status" value="1"/>
</dbReference>
<comment type="similarity">
    <text evidence="2 5">Belongs to the RxLR effector family.</text>
</comment>
<dbReference type="InterPro" id="IPR031825">
    <property type="entry name" value="RXLR"/>
</dbReference>
<feature type="compositionally biased region" description="Acidic residues" evidence="6">
    <location>
        <begin position="71"/>
        <end position="82"/>
    </location>
</feature>
<keyword evidence="3 5" id="KW-0964">Secreted</keyword>
<comment type="function">
    <text evidence="5">Effector that suppresses plant defense responses during pathogen infection.</text>
</comment>
<name>A0A6A4B5X3_9STRA</name>
<dbReference type="AlphaFoldDB" id="A0A6A4B5X3"/>
<dbReference type="EMBL" id="QXGE01005084">
    <property type="protein sequence ID" value="KAE9268543.1"/>
    <property type="molecule type" value="Genomic_DNA"/>
</dbReference>
<organism evidence="7 8">
    <name type="scientific">Phytophthora fragariae</name>
    <dbReference type="NCBI Taxonomy" id="53985"/>
    <lineage>
        <taxon>Eukaryota</taxon>
        <taxon>Sar</taxon>
        <taxon>Stramenopiles</taxon>
        <taxon>Oomycota</taxon>
        <taxon>Peronosporomycetes</taxon>
        <taxon>Peronosporales</taxon>
        <taxon>Peronosporaceae</taxon>
        <taxon>Phytophthora</taxon>
    </lineage>
</organism>
<accession>A0A6A4B5X3</accession>
<sequence>MERQAVLEARGRCTSRTHTIEQFFLTPTFESLPSSPTATRSVTSYDAVEPLDAAQVNAPAKRSLRSHRDEQEEEDSDEDPQDEDRMMNIGMVDDMVTKANAKTITDLLASAKRVEREGGSVKGLMTPDMLKYARNDREFTLFKKMYDGDVSLSTFAKMMKYNPNSNLAHNFDDVYTLYRWYITVRNGPAKHFVA</sequence>
<evidence type="ECO:0000313" key="8">
    <source>
        <dbReference type="Proteomes" id="UP000437068"/>
    </source>
</evidence>
<protein>
    <recommendedName>
        <fullName evidence="5">RxLR effector protein</fullName>
    </recommendedName>
</protein>
<feature type="region of interest" description="Disordered" evidence="6">
    <location>
        <begin position="28"/>
        <end position="85"/>
    </location>
</feature>
<feature type="compositionally biased region" description="Polar residues" evidence="6">
    <location>
        <begin position="28"/>
        <end position="44"/>
    </location>
</feature>
<evidence type="ECO:0000313" key="7">
    <source>
        <dbReference type="EMBL" id="KAE9268543.1"/>
    </source>
</evidence>
<reference evidence="7 8" key="1">
    <citation type="submission" date="2018-08" db="EMBL/GenBank/DDBJ databases">
        <title>Genomic investigation of the strawberry pathogen Phytophthora fragariae indicates pathogenicity is determined by transcriptional variation in three key races.</title>
        <authorList>
            <person name="Adams T.M."/>
            <person name="Armitage A.D."/>
            <person name="Sobczyk M.K."/>
            <person name="Bates H.J."/>
            <person name="Dunwell J.M."/>
            <person name="Nellist C.F."/>
            <person name="Harrison R.J."/>
        </authorList>
    </citation>
    <scope>NUCLEOTIDE SEQUENCE [LARGE SCALE GENOMIC DNA]</scope>
    <source>
        <strain evidence="7 8">A4</strain>
    </source>
</reference>
<evidence type="ECO:0000256" key="6">
    <source>
        <dbReference type="SAM" id="MobiDB-lite"/>
    </source>
</evidence>
<comment type="caution">
    <text evidence="7">The sequence shown here is derived from an EMBL/GenBank/DDBJ whole genome shotgun (WGS) entry which is preliminary data.</text>
</comment>
<evidence type="ECO:0000256" key="1">
    <source>
        <dbReference type="ARBA" id="ARBA00004613"/>
    </source>
</evidence>
<gene>
    <name evidence="7" type="ORF">PF001_g29614</name>
</gene>
<evidence type="ECO:0000256" key="5">
    <source>
        <dbReference type="RuleBase" id="RU367124"/>
    </source>
</evidence>
<comment type="domain">
    <text evidence="5">The RxLR-dEER motif acts to carry the protein into the host cell cytoplasm through binding to cell surface phosphatidylinositol-3-phosphate.</text>
</comment>